<dbReference type="InterPro" id="IPR011009">
    <property type="entry name" value="Kinase-like_dom_sf"/>
</dbReference>
<comment type="similarity">
    <text evidence="1">Belongs to the protein kinase superfamily. CMGC Ser/Thr protein kinase family. CDC2/CDKX subfamily.</text>
</comment>
<dbReference type="CDD" id="cd07840">
    <property type="entry name" value="STKc_CDK9_like"/>
    <property type="match status" value="1"/>
</dbReference>
<evidence type="ECO:0000256" key="1">
    <source>
        <dbReference type="ARBA" id="ARBA00006485"/>
    </source>
</evidence>
<evidence type="ECO:0000256" key="8">
    <source>
        <dbReference type="SAM" id="MobiDB-lite"/>
    </source>
</evidence>
<evidence type="ECO:0000256" key="3">
    <source>
        <dbReference type="ARBA" id="ARBA00022679"/>
    </source>
</evidence>
<keyword evidence="2" id="KW-0723">Serine/threonine-protein kinase</keyword>
<gene>
    <name evidence="10" type="ORF">ERUC_LOCUS9029</name>
</gene>
<feature type="region of interest" description="Disordered" evidence="8">
    <location>
        <begin position="423"/>
        <end position="442"/>
    </location>
</feature>
<feature type="binding site" evidence="7">
    <location>
        <position position="138"/>
    </location>
    <ligand>
        <name>ATP</name>
        <dbReference type="ChEBI" id="CHEBI:30616"/>
    </ligand>
</feature>
<dbReference type="InterPro" id="IPR000719">
    <property type="entry name" value="Prot_kinase_dom"/>
</dbReference>
<dbReference type="SMART" id="SM00220">
    <property type="entry name" value="S_TKc"/>
    <property type="match status" value="1"/>
</dbReference>
<dbReference type="PANTHER" id="PTHR24056">
    <property type="entry name" value="CELL DIVISION PROTEIN KINASE"/>
    <property type="match status" value="1"/>
</dbReference>
<proteinExistence type="inferred from homology"/>
<organism evidence="10 11">
    <name type="scientific">Eruca vesicaria subsp. sativa</name>
    <name type="common">Garden rocket</name>
    <name type="synonym">Eruca sativa</name>
    <dbReference type="NCBI Taxonomy" id="29727"/>
    <lineage>
        <taxon>Eukaryota</taxon>
        <taxon>Viridiplantae</taxon>
        <taxon>Streptophyta</taxon>
        <taxon>Embryophyta</taxon>
        <taxon>Tracheophyta</taxon>
        <taxon>Spermatophyta</taxon>
        <taxon>Magnoliopsida</taxon>
        <taxon>eudicotyledons</taxon>
        <taxon>Gunneridae</taxon>
        <taxon>Pentapetalae</taxon>
        <taxon>rosids</taxon>
        <taxon>malvids</taxon>
        <taxon>Brassicales</taxon>
        <taxon>Brassicaceae</taxon>
        <taxon>Brassiceae</taxon>
        <taxon>Eruca</taxon>
    </lineage>
</organism>
<evidence type="ECO:0000256" key="6">
    <source>
        <dbReference type="ARBA" id="ARBA00022840"/>
    </source>
</evidence>
<dbReference type="InterPro" id="IPR008271">
    <property type="entry name" value="Ser/Thr_kinase_AS"/>
</dbReference>
<dbReference type="FunFam" id="1.10.510.10:FF:000043">
    <property type="entry name" value="probable serine/threonine-protein kinase At1g54610"/>
    <property type="match status" value="1"/>
</dbReference>
<evidence type="ECO:0000256" key="5">
    <source>
        <dbReference type="ARBA" id="ARBA00022777"/>
    </source>
</evidence>
<comment type="caution">
    <text evidence="10">The sequence shown here is derived from an EMBL/GenBank/DDBJ whole genome shotgun (WGS) entry which is preliminary data.</text>
</comment>
<reference evidence="10 11" key="1">
    <citation type="submission" date="2022-03" db="EMBL/GenBank/DDBJ databases">
        <authorList>
            <person name="Macdonald S."/>
            <person name="Ahmed S."/>
            <person name="Newling K."/>
        </authorList>
    </citation>
    <scope>NUCLEOTIDE SEQUENCE [LARGE SCALE GENOMIC DNA]</scope>
</reference>
<dbReference type="FunFam" id="3.30.200.20:FF:000021">
    <property type="entry name" value="probable serine/threonine-protein kinase At1g54610"/>
    <property type="match status" value="1"/>
</dbReference>
<evidence type="ECO:0000259" key="9">
    <source>
        <dbReference type="PROSITE" id="PS50011"/>
    </source>
</evidence>
<dbReference type="AlphaFoldDB" id="A0ABC8JBY4"/>
<evidence type="ECO:0000256" key="2">
    <source>
        <dbReference type="ARBA" id="ARBA00022527"/>
    </source>
</evidence>
<dbReference type="InterPro" id="IPR050108">
    <property type="entry name" value="CDK"/>
</dbReference>
<feature type="region of interest" description="Disordered" evidence="8">
    <location>
        <begin position="475"/>
        <end position="541"/>
    </location>
</feature>
<protein>
    <recommendedName>
        <fullName evidence="9">Protein kinase domain-containing protein</fullName>
    </recommendedName>
</protein>
<dbReference type="EMBL" id="CAKOAT010093266">
    <property type="protein sequence ID" value="CAH8320478.1"/>
    <property type="molecule type" value="Genomic_DNA"/>
</dbReference>
<keyword evidence="6 7" id="KW-0067">ATP-binding</keyword>
<dbReference type="Proteomes" id="UP001642260">
    <property type="component" value="Unassembled WGS sequence"/>
</dbReference>
<keyword evidence="4 7" id="KW-0547">Nucleotide-binding</keyword>
<feature type="domain" description="Protein kinase" evidence="9">
    <location>
        <begin position="109"/>
        <end position="393"/>
    </location>
</feature>
<accession>A0ABC8JBY4</accession>
<dbReference type="PROSITE" id="PS00108">
    <property type="entry name" value="PROTEIN_KINASE_ST"/>
    <property type="match status" value="1"/>
</dbReference>
<dbReference type="PROSITE" id="PS00107">
    <property type="entry name" value="PROTEIN_KINASE_ATP"/>
    <property type="match status" value="1"/>
</dbReference>
<evidence type="ECO:0000313" key="11">
    <source>
        <dbReference type="Proteomes" id="UP001642260"/>
    </source>
</evidence>
<dbReference type="InterPro" id="IPR017441">
    <property type="entry name" value="Protein_kinase_ATP_BS"/>
</dbReference>
<evidence type="ECO:0000313" key="10">
    <source>
        <dbReference type="EMBL" id="CAH8320478.1"/>
    </source>
</evidence>
<dbReference type="PROSITE" id="PS50011">
    <property type="entry name" value="PROTEIN_KINASE_DOM"/>
    <property type="match status" value="1"/>
</dbReference>
<keyword evidence="3" id="KW-0808">Transferase</keyword>
<dbReference type="GO" id="GO:0005524">
    <property type="term" value="F:ATP binding"/>
    <property type="evidence" value="ECO:0007669"/>
    <property type="project" value="UniProtKB-UniRule"/>
</dbReference>
<dbReference type="GO" id="GO:0004674">
    <property type="term" value="F:protein serine/threonine kinase activity"/>
    <property type="evidence" value="ECO:0007669"/>
    <property type="project" value="UniProtKB-KW"/>
</dbReference>
<evidence type="ECO:0000256" key="7">
    <source>
        <dbReference type="PROSITE-ProRule" id="PRU10141"/>
    </source>
</evidence>
<dbReference type="Pfam" id="PF00069">
    <property type="entry name" value="Pkinase"/>
    <property type="match status" value="1"/>
</dbReference>
<dbReference type="SUPFAM" id="SSF56112">
    <property type="entry name" value="Protein kinase-like (PK-like)"/>
    <property type="match status" value="1"/>
</dbReference>
<keyword evidence="5" id="KW-0418">Kinase</keyword>
<name>A0ABC8JBY4_ERUVS</name>
<evidence type="ECO:0000256" key="4">
    <source>
        <dbReference type="ARBA" id="ARBA00022741"/>
    </source>
</evidence>
<sequence length="566" mass="63108">MWCFFCKKPPSGEKRSPDEVSPVNLRRESKTYHLPSSSSTAADVVDIGDKLASVQILSARTWHPGDFSSGSSCRPFGLSLRAPEGWPPWLITACGEAIKDLTPRRATTYEKLEKIGQGTYSNVYKAKDLLTGKIVALKKVRFDNFEAESVKFMAREIIMLRRLNHPNVIKLEGLVTSRVSCSLYLVFEYMEHDLTGLAVAQGVKFDLSQVKCFMKQLLSGLEHCHRQGVLHRDMKGSNLLIDKDGILKIADFGLATFYDPKVKKTMTSRVVTLWYRPPELLLGATNYGTAVDLWSAGCIMAELLSGKPVMPGRTEVEQLHNIFKFCGSPSDLYWKKYKLPKATLFKPKHPYKRRVAEAFSGFTSSTVHLVETLLATDPDDRGTSTSALSSEFFTSEPLACDPSSLPKYPPSKELNLKLRDQEARREKGLSGKASSVEGARRIRYREDRTGRAIPAPEVNAEIQANLDRWRVIPQTHGKSKSEKFPPPHQDGAVGHPVEEDQSNKSSVFGAPFGSSRSMSRNISNKERPRGSSSSRKNICGLKPPPPLLLSVDLLFSSRSEVFGIRR</sequence>
<dbReference type="Gene3D" id="1.10.510.10">
    <property type="entry name" value="Transferase(Phosphotransferase) domain 1"/>
    <property type="match status" value="1"/>
</dbReference>
<dbReference type="PANTHER" id="PTHR24056:SF358">
    <property type="entry name" value="PROTEIN KINASE DOMAIN-CONTAINING PROTEIN"/>
    <property type="match status" value="1"/>
</dbReference>
<dbReference type="Gene3D" id="3.30.200.20">
    <property type="entry name" value="Phosphorylase Kinase, domain 1"/>
    <property type="match status" value="1"/>
</dbReference>
<keyword evidence="11" id="KW-1185">Reference proteome</keyword>